<dbReference type="InterPro" id="IPR036291">
    <property type="entry name" value="NAD(P)-bd_dom_sf"/>
</dbReference>
<evidence type="ECO:0000313" key="4">
    <source>
        <dbReference type="Proteomes" id="UP000824223"/>
    </source>
</evidence>
<protein>
    <submittedName>
        <fullName evidence="3">Dipicolinate synthase subunit DpsA</fullName>
    </submittedName>
</protein>
<dbReference type="Pfam" id="PF02826">
    <property type="entry name" value="2-Hacid_dh_C"/>
    <property type="match status" value="1"/>
</dbReference>
<dbReference type="InterPro" id="IPR006140">
    <property type="entry name" value="D-isomer_DH_NAD-bd"/>
</dbReference>
<evidence type="ECO:0000313" key="3">
    <source>
        <dbReference type="EMBL" id="HJA05949.1"/>
    </source>
</evidence>
<dbReference type="NCBIfam" id="NF006162">
    <property type="entry name" value="PRK08306.1"/>
    <property type="match status" value="1"/>
</dbReference>
<dbReference type="EMBL" id="DXAK01000008">
    <property type="protein sequence ID" value="HJA05949.1"/>
    <property type="molecule type" value="Genomic_DNA"/>
</dbReference>
<gene>
    <name evidence="3" type="primary">dpsA</name>
    <name evidence="3" type="ORF">H9798_02195</name>
</gene>
<reference evidence="3" key="1">
    <citation type="journal article" date="2021" name="PeerJ">
        <title>Extensive microbial diversity within the chicken gut microbiome revealed by metagenomics and culture.</title>
        <authorList>
            <person name="Gilroy R."/>
            <person name="Ravi A."/>
            <person name="Getino M."/>
            <person name="Pursley I."/>
            <person name="Horton D.L."/>
            <person name="Alikhan N.F."/>
            <person name="Baker D."/>
            <person name="Gharbi K."/>
            <person name="Hall N."/>
            <person name="Watson M."/>
            <person name="Adriaenssens E.M."/>
            <person name="Foster-Nyarko E."/>
            <person name="Jarju S."/>
            <person name="Secka A."/>
            <person name="Antonio M."/>
            <person name="Oren A."/>
            <person name="Chaudhuri R.R."/>
            <person name="La Ragione R."/>
            <person name="Hildebrand F."/>
            <person name="Pallen M.J."/>
        </authorList>
    </citation>
    <scope>NUCLEOTIDE SEQUENCE</scope>
    <source>
        <strain evidence="3">ChiSjej2B20-11307</strain>
    </source>
</reference>
<name>A0A9D2H8P3_9FIRM</name>
<dbReference type="InterPro" id="IPR031629">
    <property type="entry name" value="DpaA_N"/>
</dbReference>
<reference evidence="3" key="2">
    <citation type="submission" date="2021-04" db="EMBL/GenBank/DDBJ databases">
        <authorList>
            <person name="Gilroy R."/>
        </authorList>
    </citation>
    <scope>NUCLEOTIDE SEQUENCE</scope>
    <source>
        <strain evidence="3">ChiSjej2B20-11307</strain>
    </source>
</reference>
<evidence type="ECO:0000259" key="1">
    <source>
        <dbReference type="Pfam" id="PF02826"/>
    </source>
</evidence>
<feature type="domain" description="D-isomer specific 2-hydroxyacid dehydrogenase NAD-binding" evidence="1">
    <location>
        <begin position="148"/>
        <end position="232"/>
    </location>
</feature>
<comment type="caution">
    <text evidence="3">The sequence shown here is derived from an EMBL/GenBank/DDBJ whole genome shotgun (WGS) entry which is preliminary data.</text>
</comment>
<organism evidence="3 4">
    <name type="scientific">Candidatus Mediterraneibacter pullicola</name>
    <dbReference type="NCBI Taxonomy" id="2838682"/>
    <lineage>
        <taxon>Bacteria</taxon>
        <taxon>Bacillati</taxon>
        <taxon>Bacillota</taxon>
        <taxon>Clostridia</taxon>
        <taxon>Lachnospirales</taxon>
        <taxon>Lachnospiraceae</taxon>
        <taxon>Mediterraneibacter</taxon>
    </lineage>
</organism>
<dbReference type="SUPFAM" id="SSF51735">
    <property type="entry name" value="NAD(P)-binding Rossmann-fold domains"/>
    <property type="match status" value="1"/>
</dbReference>
<accession>A0A9D2H8P3</accession>
<dbReference type="Proteomes" id="UP000824223">
    <property type="component" value="Unassembled WGS sequence"/>
</dbReference>
<dbReference type="Pfam" id="PF16924">
    <property type="entry name" value="DpaA_N"/>
    <property type="match status" value="1"/>
</dbReference>
<dbReference type="AlphaFoldDB" id="A0A9D2H8P3"/>
<dbReference type="Gene3D" id="3.40.50.720">
    <property type="entry name" value="NAD(P)-binding Rossmann-like Domain"/>
    <property type="match status" value="1"/>
</dbReference>
<sequence length="304" mass="32448">MNLFNPGAVFGVVGGDFRQAALAKGLSEGGYPVRVFCIERPPQFLPSQLCCENLDGLSGCDAVVLPLPVSNDDRLLNAPLNTACVPLSDLFSRCRSDALLFGGKVSPAQQRLAQQFGHTIHDYLEREEMAVLNAVPTAEGAVNLAMNERASTLWESRCLVTGFGRCAKALAVLLKGFGARVTVAARREGDLAFARTLGLQTIPLRQLQEVLPQQEIVFNTIPAPVLTRPLLEQLQPECLIIDLASRPGGVDFEAAGELGLKTIWALSLPGKVAPITAGGIIRDTVLHMMADLAGSCPPSPILSK</sequence>
<dbReference type="GO" id="GO:0051287">
    <property type="term" value="F:NAD binding"/>
    <property type="evidence" value="ECO:0007669"/>
    <property type="project" value="InterPro"/>
</dbReference>
<feature type="domain" description="Dipicolinate synthase subunit A N-terminal" evidence="2">
    <location>
        <begin position="10"/>
        <end position="123"/>
    </location>
</feature>
<evidence type="ECO:0000259" key="2">
    <source>
        <dbReference type="Pfam" id="PF16924"/>
    </source>
</evidence>
<proteinExistence type="predicted"/>